<evidence type="ECO:0000313" key="2">
    <source>
        <dbReference type="Proteomes" id="UP000576645"/>
    </source>
</evidence>
<dbReference type="Proteomes" id="UP000576645">
    <property type="component" value="Unassembled WGS sequence"/>
</dbReference>
<comment type="caution">
    <text evidence="1">The sequence shown here is derived from an EMBL/GenBank/DDBJ whole genome shotgun (WGS) entry which is preliminary data.</text>
</comment>
<protein>
    <submittedName>
        <fullName evidence="1">Uncharacterized protein</fullName>
    </submittedName>
</protein>
<proteinExistence type="predicted"/>
<dbReference type="RefSeq" id="WP_171353735.1">
    <property type="nucleotide sequence ID" value="NZ_VTXP01000015.1"/>
</dbReference>
<sequence>MKISIKQMIDDYYDGNREAAAKAAGINTVYQLNNLVSEGKQVARLDNGDWIMLTKKSKIFKKPNNI</sequence>
<reference evidence="1 2" key="1">
    <citation type="submission" date="2019-09" db="EMBL/GenBank/DDBJ databases">
        <title>Draft genome sequencing and comparative genomics of hatchery-associated Vibrios.</title>
        <authorList>
            <person name="Kehlet-Delgado H."/>
            <person name="Mueller R.S."/>
        </authorList>
    </citation>
    <scope>NUCLEOTIDE SEQUENCE [LARGE SCALE GENOMIC DNA]</scope>
    <source>
        <strain evidence="1 2">09-121-3</strain>
    </source>
</reference>
<dbReference type="EMBL" id="VTXP01000015">
    <property type="protein sequence ID" value="NOJ25237.1"/>
    <property type="molecule type" value="Genomic_DNA"/>
</dbReference>
<organism evidence="1 2">
    <name type="scientific">Vibrio coralliilyticus</name>
    <dbReference type="NCBI Taxonomy" id="190893"/>
    <lineage>
        <taxon>Bacteria</taxon>
        <taxon>Pseudomonadati</taxon>
        <taxon>Pseudomonadota</taxon>
        <taxon>Gammaproteobacteria</taxon>
        <taxon>Vibrionales</taxon>
        <taxon>Vibrionaceae</taxon>
        <taxon>Vibrio</taxon>
    </lineage>
</organism>
<evidence type="ECO:0000313" key="1">
    <source>
        <dbReference type="EMBL" id="NOJ25237.1"/>
    </source>
</evidence>
<name>A0AAP7DFT5_9VIBR</name>
<gene>
    <name evidence="1" type="ORF">F0238_21160</name>
</gene>
<dbReference type="AlphaFoldDB" id="A0AAP7DFT5"/>
<accession>A0AAP7DFT5</accession>